<accession>A0AAD7A4R3</accession>
<dbReference type="PANTHER" id="PTHR43539:SF68">
    <property type="entry name" value="FLAVIN-BINDING MONOOXYGENASE-LIKE PROTEIN (AFU_ORTHOLOGUE AFUA_4G09220)"/>
    <property type="match status" value="1"/>
</dbReference>
<evidence type="ECO:0000256" key="2">
    <source>
        <dbReference type="ARBA" id="ARBA00022827"/>
    </source>
</evidence>
<dbReference type="Proteomes" id="UP001218218">
    <property type="component" value="Unassembled WGS sequence"/>
</dbReference>
<dbReference type="GO" id="GO:0004499">
    <property type="term" value="F:N,N-dimethylaniline monooxygenase activity"/>
    <property type="evidence" value="ECO:0007669"/>
    <property type="project" value="InterPro"/>
</dbReference>
<evidence type="ECO:0000256" key="1">
    <source>
        <dbReference type="ARBA" id="ARBA00022630"/>
    </source>
</evidence>
<dbReference type="GO" id="GO:0050661">
    <property type="term" value="F:NADP binding"/>
    <property type="evidence" value="ECO:0007669"/>
    <property type="project" value="InterPro"/>
</dbReference>
<evidence type="ECO:0008006" key="6">
    <source>
        <dbReference type="Google" id="ProtNLM"/>
    </source>
</evidence>
<evidence type="ECO:0000313" key="4">
    <source>
        <dbReference type="EMBL" id="KAJ7349008.1"/>
    </source>
</evidence>
<keyword evidence="5" id="KW-1185">Reference proteome</keyword>
<keyword evidence="1" id="KW-0285">Flavoprotein</keyword>
<dbReference type="AlphaFoldDB" id="A0AAD7A4R3"/>
<dbReference type="PANTHER" id="PTHR43539">
    <property type="entry name" value="FLAVIN-BINDING MONOOXYGENASE-LIKE PROTEIN (AFU_ORTHOLOGUE AFUA_4G09220)"/>
    <property type="match status" value="1"/>
</dbReference>
<dbReference type="Gene3D" id="3.50.50.60">
    <property type="entry name" value="FAD/NAD(P)-binding domain"/>
    <property type="match status" value="1"/>
</dbReference>
<keyword evidence="3" id="KW-0560">Oxidoreductase</keyword>
<dbReference type="SUPFAM" id="SSF51905">
    <property type="entry name" value="FAD/NAD(P)-binding domain"/>
    <property type="match status" value="1"/>
</dbReference>
<dbReference type="EMBL" id="JARIHO010000016">
    <property type="protein sequence ID" value="KAJ7349008.1"/>
    <property type="molecule type" value="Genomic_DNA"/>
</dbReference>
<dbReference type="InterPro" id="IPR036188">
    <property type="entry name" value="FAD/NAD-bd_sf"/>
</dbReference>
<feature type="non-terminal residue" evidence="4">
    <location>
        <position position="1"/>
    </location>
</feature>
<reference evidence="4" key="1">
    <citation type="submission" date="2023-03" db="EMBL/GenBank/DDBJ databases">
        <title>Massive genome expansion in bonnet fungi (Mycena s.s.) driven by repeated elements and novel gene families across ecological guilds.</title>
        <authorList>
            <consortium name="Lawrence Berkeley National Laboratory"/>
            <person name="Harder C.B."/>
            <person name="Miyauchi S."/>
            <person name="Viragh M."/>
            <person name="Kuo A."/>
            <person name="Thoen E."/>
            <person name="Andreopoulos B."/>
            <person name="Lu D."/>
            <person name="Skrede I."/>
            <person name="Drula E."/>
            <person name="Henrissat B."/>
            <person name="Morin E."/>
            <person name="Kohler A."/>
            <person name="Barry K."/>
            <person name="LaButti K."/>
            <person name="Morin E."/>
            <person name="Salamov A."/>
            <person name="Lipzen A."/>
            <person name="Mereny Z."/>
            <person name="Hegedus B."/>
            <person name="Baldrian P."/>
            <person name="Stursova M."/>
            <person name="Weitz H."/>
            <person name="Taylor A."/>
            <person name="Grigoriev I.V."/>
            <person name="Nagy L.G."/>
            <person name="Martin F."/>
            <person name="Kauserud H."/>
        </authorList>
    </citation>
    <scope>NUCLEOTIDE SEQUENCE</scope>
    <source>
        <strain evidence="4">CBHHK002</strain>
    </source>
</reference>
<protein>
    <recommendedName>
        <fullName evidence="6">Flavin-containing monooxygenase</fullName>
    </recommendedName>
</protein>
<dbReference type="Pfam" id="PF00743">
    <property type="entry name" value="FMO-like"/>
    <property type="match status" value="1"/>
</dbReference>
<proteinExistence type="predicted"/>
<dbReference type="InterPro" id="IPR050982">
    <property type="entry name" value="Auxin_biosynth/cation_transpt"/>
</dbReference>
<gene>
    <name evidence="4" type="ORF">DFH08DRAFT_697838</name>
</gene>
<evidence type="ECO:0000313" key="5">
    <source>
        <dbReference type="Proteomes" id="UP001218218"/>
    </source>
</evidence>
<comment type="caution">
    <text evidence="4">The sequence shown here is derived from an EMBL/GenBank/DDBJ whole genome shotgun (WGS) entry which is preliminary data.</text>
</comment>
<dbReference type="GO" id="GO:0050660">
    <property type="term" value="F:flavin adenine dinucleotide binding"/>
    <property type="evidence" value="ECO:0007669"/>
    <property type="project" value="InterPro"/>
</dbReference>
<evidence type="ECO:0000256" key="3">
    <source>
        <dbReference type="ARBA" id="ARBA00023002"/>
    </source>
</evidence>
<dbReference type="InterPro" id="IPR020946">
    <property type="entry name" value="Flavin_mOase-like"/>
</dbReference>
<organism evidence="4 5">
    <name type="scientific">Mycena albidolilacea</name>
    <dbReference type="NCBI Taxonomy" id="1033008"/>
    <lineage>
        <taxon>Eukaryota</taxon>
        <taxon>Fungi</taxon>
        <taxon>Dikarya</taxon>
        <taxon>Basidiomycota</taxon>
        <taxon>Agaricomycotina</taxon>
        <taxon>Agaricomycetes</taxon>
        <taxon>Agaricomycetidae</taxon>
        <taxon>Agaricales</taxon>
        <taxon>Marasmiineae</taxon>
        <taxon>Mycenaceae</taxon>
        <taxon>Mycena</taxon>
    </lineage>
</organism>
<sequence>GHTGLNVAAQFKHMNIPSLLVESNLRIGDSWRKRYPTLALHSPKSNSQLLYQPFPKSWPVYTPRDKIADWLEQYAESEDLVIWTNSRPLPGPTYDSTSHRWTVVVDRAGEHVTLNPAHIVVAAGALGAPNVPTMDNRAAFDGPVIHCADYKGGEPFAGKRVVVVGAGNTSADICQDLSFRGAESVTMVQRSSSYVVSSASVREMVERWYPEGIETDVADILLTGKPIPLMQRVAEETEASMLEQQKETHKGLREAGFSLVTNKALFSLFYGGYGGFDVGCADLIRSGKVKIKHGVEIARLEKNSVIFTDGSSVEADAIVLATSFKSIRDSMRDVFGDSIIDQTAPVWGLDEEGELRGVFRPSGHPGLWFAAGEFYTSRVRPKQLALEIKAIELGLLKL</sequence>
<name>A0AAD7A4R3_9AGAR</name>
<keyword evidence="2" id="KW-0274">FAD</keyword>